<proteinExistence type="predicted"/>
<dbReference type="Gene3D" id="2.60.40.10">
    <property type="entry name" value="Immunoglobulins"/>
    <property type="match status" value="2"/>
</dbReference>
<dbReference type="InterPro" id="IPR007110">
    <property type="entry name" value="Ig-like_dom"/>
</dbReference>
<dbReference type="GO" id="GO:0004888">
    <property type="term" value="F:transmembrane signaling receptor activity"/>
    <property type="evidence" value="ECO:0007669"/>
    <property type="project" value="TreeGrafter"/>
</dbReference>
<accession>A0AAN9D803</accession>
<evidence type="ECO:0000256" key="2">
    <source>
        <dbReference type="ARBA" id="ARBA00022692"/>
    </source>
</evidence>
<feature type="signal peptide" evidence="5">
    <location>
        <begin position="1"/>
        <end position="20"/>
    </location>
</feature>
<keyword evidence="5" id="KW-0732">Signal</keyword>
<feature type="transmembrane region" description="Helical" evidence="4">
    <location>
        <begin position="266"/>
        <end position="288"/>
    </location>
</feature>
<evidence type="ECO:0000259" key="6">
    <source>
        <dbReference type="PROSITE" id="PS50835"/>
    </source>
</evidence>
<keyword evidence="4" id="KW-1133">Transmembrane helix</keyword>
<dbReference type="PANTHER" id="PTHR11860:SF87">
    <property type="entry name" value="CMRF35-LIKE MOLECULE 8"/>
    <property type="match status" value="1"/>
</dbReference>
<keyword evidence="2 4" id="KW-0812">Transmembrane</keyword>
<evidence type="ECO:0000313" key="8">
    <source>
        <dbReference type="Proteomes" id="UP001364617"/>
    </source>
</evidence>
<dbReference type="GO" id="GO:0005886">
    <property type="term" value="C:plasma membrane"/>
    <property type="evidence" value="ECO:0007669"/>
    <property type="project" value="TreeGrafter"/>
</dbReference>
<dbReference type="CDD" id="cd05716">
    <property type="entry name" value="IgV_pIgR_like"/>
    <property type="match status" value="2"/>
</dbReference>
<dbReference type="Proteomes" id="UP001364617">
    <property type="component" value="Unassembled WGS sequence"/>
</dbReference>
<evidence type="ECO:0000256" key="5">
    <source>
        <dbReference type="SAM" id="SignalP"/>
    </source>
</evidence>
<organism evidence="7 8">
    <name type="scientific">Phoxinus phoxinus</name>
    <name type="common">Eurasian minnow</name>
    <dbReference type="NCBI Taxonomy" id="58324"/>
    <lineage>
        <taxon>Eukaryota</taxon>
        <taxon>Metazoa</taxon>
        <taxon>Chordata</taxon>
        <taxon>Craniata</taxon>
        <taxon>Vertebrata</taxon>
        <taxon>Euteleostomi</taxon>
        <taxon>Actinopterygii</taxon>
        <taxon>Neopterygii</taxon>
        <taxon>Teleostei</taxon>
        <taxon>Ostariophysi</taxon>
        <taxon>Cypriniformes</taxon>
        <taxon>Leuciscidae</taxon>
        <taxon>Phoxininae</taxon>
        <taxon>Phoxinus</taxon>
    </lineage>
</organism>
<dbReference type="SUPFAM" id="SSF48726">
    <property type="entry name" value="Immunoglobulin"/>
    <property type="match status" value="2"/>
</dbReference>
<name>A0AAN9D803_9TELE</name>
<keyword evidence="8" id="KW-1185">Reference proteome</keyword>
<sequence>MTLPLLLTILVLGELPGSYCTMTTVGDLSVLEGQSVTVPCHYNPQYISHVKYWCYGRMKDFCSSLARTDDPTSAPNARGQVTIADDPTQHVFTVSMQDLTVGDSGWYWCGVELGGMWVSDSTASLYISVIQGVSVVNNVVSADEGRSVTVQCLYSKNLRSSEKRWCRSGNWNSCVVTDPEGTSSSGNVLIHDDRISMFTVTLTQLEMRDSGWYWCGAGQQHGAVLVSVTPQATTLPGATVSPVQYLKTSVRSPSVMGTNDPHSRPVWESLLVVCGVVLLIMTVSLAFWKLRKQYKKKQKHQRASIIGQTNDNLTMCPWTEGDYTNTSVIFLNTPAQQVQMQEPSDGKQLMMKTF</sequence>
<evidence type="ECO:0000313" key="7">
    <source>
        <dbReference type="EMBL" id="KAK7163697.1"/>
    </source>
</evidence>
<dbReference type="SMART" id="SM00409">
    <property type="entry name" value="IG"/>
    <property type="match status" value="2"/>
</dbReference>
<protein>
    <recommendedName>
        <fullName evidence="6">Ig-like domain-containing protein</fullName>
    </recommendedName>
</protein>
<comment type="caution">
    <text evidence="7">The sequence shown here is derived from an EMBL/GenBank/DDBJ whole genome shotgun (WGS) entry which is preliminary data.</text>
</comment>
<dbReference type="InterPro" id="IPR013783">
    <property type="entry name" value="Ig-like_fold"/>
</dbReference>
<dbReference type="InterPro" id="IPR013106">
    <property type="entry name" value="Ig_V-set"/>
</dbReference>
<evidence type="ECO:0000256" key="3">
    <source>
        <dbReference type="ARBA" id="ARBA00023136"/>
    </source>
</evidence>
<dbReference type="InterPro" id="IPR050671">
    <property type="entry name" value="CD300_family_receptors"/>
</dbReference>
<dbReference type="PROSITE" id="PS50835">
    <property type="entry name" value="IG_LIKE"/>
    <property type="match status" value="1"/>
</dbReference>
<feature type="chain" id="PRO_5042814029" description="Ig-like domain-containing protein" evidence="5">
    <location>
        <begin position="21"/>
        <end position="354"/>
    </location>
</feature>
<dbReference type="AlphaFoldDB" id="A0AAN9D803"/>
<dbReference type="EMBL" id="JAYKXH010000007">
    <property type="protein sequence ID" value="KAK7163697.1"/>
    <property type="molecule type" value="Genomic_DNA"/>
</dbReference>
<keyword evidence="3 4" id="KW-0472">Membrane</keyword>
<gene>
    <name evidence="7" type="ORF">R3I93_007680</name>
</gene>
<dbReference type="Pfam" id="PF07686">
    <property type="entry name" value="V-set"/>
    <property type="match status" value="2"/>
</dbReference>
<dbReference type="PANTHER" id="PTHR11860">
    <property type="entry name" value="POLYMERIC-IMMUNOGLOBULIN RECEPTOR"/>
    <property type="match status" value="1"/>
</dbReference>
<reference evidence="7 8" key="1">
    <citation type="submission" date="2024-02" db="EMBL/GenBank/DDBJ databases">
        <title>Chromosome-level genome assembly of the Eurasian Minnow (Phoxinus phoxinus).</title>
        <authorList>
            <person name="Oriowo T.O."/>
            <person name="Martin S."/>
            <person name="Stange M."/>
            <person name="Chrysostomakis Y."/>
            <person name="Brown T."/>
            <person name="Winkler S."/>
            <person name="Kukowka S."/>
            <person name="Myers E.W."/>
            <person name="Bohne A."/>
        </authorList>
    </citation>
    <scope>NUCLEOTIDE SEQUENCE [LARGE SCALE GENOMIC DNA]</scope>
    <source>
        <strain evidence="7">ZFMK-TIS-60720</strain>
        <tissue evidence="7">Whole Organism</tissue>
    </source>
</reference>
<evidence type="ECO:0000256" key="1">
    <source>
        <dbReference type="ARBA" id="ARBA00004370"/>
    </source>
</evidence>
<comment type="subcellular location">
    <subcellularLocation>
        <location evidence="1">Membrane</location>
    </subcellularLocation>
</comment>
<dbReference type="InterPro" id="IPR003599">
    <property type="entry name" value="Ig_sub"/>
</dbReference>
<dbReference type="InterPro" id="IPR036179">
    <property type="entry name" value="Ig-like_dom_sf"/>
</dbReference>
<feature type="domain" description="Ig-like" evidence="6">
    <location>
        <begin position="131"/>
        <end position="229"/>
    </location>
</feature>
<evidence type="ECO:0000256" key="4">
    <source>
        <dbReference type="SAM" id="Phobius"/>
    </source>
</evidence>